<evidence type="ECO:0000256" key="1">
    <source>
        <dbReference type="ARBA" id="ARBA00023015"/>
    </source>
</evidence>
<name>A0ABP6MJM9_9ACTN</name>
<dbReference type="Gene3D" id="3.40.50.2300">
    <property type="match status" value="2"/>
</dbReference>
<evidence type="ECO:0000259" key="4">
    <source>
        <dbReference type="PROSITE" id="PS50949"/>
    </source>
</evidence>
<accession>A0ABP6MJM9</accession>
<reference evidence="6" key="1">
    <citation type="journal article" date="2019" name="Int. J. Syst. Evol. Microbiol.">
        <title>The Global Catalogue of Microorganisms (GCM) 10K type strain sequencing project: providing services to taxonomists for standard genome sequencing and annotation.</title>
        <authorList>
            <consortium name="The Broad Institute Genomics Platform"/>
            <consortium name="The Broad Institute Genome Sequencing Center for Infectious Disease"/>
            <person name="Wu L."/>
            <person name="Ma J."/>
        </authorList>
    </citation>
    <scope>NUCLEOTIDE SEQUENCE [LARGE SCALE GENOMIC DNA]</scope>
    <source>
        <strain evidence="6">JCM 9092</strain>
    </source>
</reference>
<dbReference type="Gene3D" id="1.10.10.10">
    <property type="entry name" value="Winged helix-like DNA-binding domain superfamily/Winged helix DNA-binding domain"/>
    <property type="match status" value="1"/>
</dbReference>
<evidence type="ECO:0000256" key="2">
    <source>
        <dbReference type="ARBA" id="ARBA00023125"/>
    </source>
</evidence>
<keyword evidence="6" id="KW-1185">Reference proteome</keyword>
<dbReference type="EMBL" id="BAAAUG010000069">
    <property type="protein sequence ID" value="GAA3113189.1"/>
    <property type="molecule type" value="Genomic_DNA"/>
</dbReference>
<evidence type="ECO:0000313" key="5">
    <source>
        <dbReference type="EMBL" id="GAA3113189.1"/>
    </source>
</evidence>
<dbReference type="SUPFAM" id="SSF46785">
    <property type="entry name" value="Winged helix' DNA-binding domain"/>
    <property type="match status" value="1"/>
</dbReference>
<dbReference type="InterPro" id="IPR036388">
    <property type="entry name" value="WH-like_DNA-bd_sf"/>
</dbReference>
<dbReference type="CDD" id="cd07377">
    <property type="entry name" value="WHTH_GntR"/>
    <property type="match status" value="1"/>
</dbReference>
<evidence type="ECO:0000313" key="6">
    <source>
        <dbReference type="Proteomes" id="UP001501637"/>
    </source>
</evidence>
<dbReference type="Proteomes" id="UP001501637">
    <property type="component" value="Unassembled WGS sequence"/>
</dbReference>
<gene>
    <name evidence="5" type="ORF">GCM10010449_39290</name>
</gene>
<dbReference type="CDD" id="cd06267">
    <property type="entry name" value="PBP1_LacI_sugar_binding-like"/>
    <property type="match status" value="1"/>
</dbReference>
<comment type="caution">
    <text evidence="5">The sequence shown here is derived from an EMBL/GenBank/DDBJ whole genome shotgun (WGS) entry which is preliminary data.</text>
</comment>
<sequence>MNIENGLWAPGAQLPVERELADTLSVSINTVRRAVGELAAEGIVQRRQGAGTFVTPVADPPAEPAGALGGRRLIGVLVPSTTYYYPRVVDGIQRVLRDAGVGVVLASSKYDLDVERDELRAMRNSGVQGLLLVPNLHIMSDPQGYVDDLRELPLPHVLVERRPPAPEPDDPTSYVGTDHGGGVCLALRHLHGLGHQRVGHLGRRRTGTSALVAQGFDDAAALLGLDVVDGAVARQERWAPAEIAAYVRSCAAARVTAVFCHGDRDAAALVVEARRQGLTVPDDLAVVAYDDEVAEVGDVPLTAVSPPKSEVGALAAQLLLRRMEAGDDALCHRVEIQPRLVVRASCGAAQTSVPT</sequence>
<evidence type="ECO:0000256" key="3">
    <source>
        <dbReference type="ARBA" id="ARBA00023163"/>
    </source>
</evidence>
<dbReference type="PANTHER" id="PTHR30146:SF155">
    <property type="entry name" value="ALANINE RACEMASE"/>
    <property type="match status" value="1"/>
</dbReference>
<dbReference type="PRINTS" id="PR00035">
    <property type="entry name" value="HTHGNTR"/>
</dbReference>
<dbReference type="SMART" id="SM00345">
    <property type="entry name" value="HTH_GNTR"/>
    <property type="match status" value="1"/>
</dbReference>
<dbReference type="PANTHER" id="PTHR30146">
    <property type="entry name" value="LACI-RELATED TRANSCRIPTIONAL REPRESSOR"/>
    <property type="match status" value="1"/>
</dbReference>
<dbReference type="InterPro" id="IPR028082">
    <property type="entry name" value="Peripla_BP_I"/>
</dbReference>
<feature type="domain" description="HTH gntR-type" evidence="4">
    <location>
        <begin position="1"/>
        <end position="57"/>
    </location>
</feature>
<proteinExistence type="predicted"/>
<dbReference type="InterPro" id="IPR000524">
    <property type="entry name" value="Tscrpt_reg_HTH_GntR"/>
</dbReference>
<dbReference type="Pfam" id="PF13377">
    <property type="entry name" value="Peripla_BP_3"/>
    <property type="match status" value="1"/>
</dbReference>
<keyword evidence="1" id="KW-0805">Transcription regulation</keyword>
<dbReference type="Pfam" id="PF00392">
    <property type="entry name" value="GntR"/>
    <property type="match status" value="1"/>
</dbReference>
<dbReference type="SUPFAM" id="SSF53822">
    <property type="entry name" value="Periplasmic binding protein-like I"/>
    <property type="match status" value="1"/>
</dbReference>
<protein>
    <submittedName>
        <fullName evidence="5">Substrate-binding domain-containing protein</fullName>
    </submittedName>
</protein>
<dbReference type="InterPro" id="IPR036390">
    <property type="entry name" value="WH_DNA-bd_sf"/>
</dbReference>
<keyword evidence="3" id="KW-0804">Transcription</keyword>
<organism evidence="5 6">
    <name type="scientific">Streptomyces rectiviolaceus</name>
    <dbReference type="NCBI Taxonomy" id="332591"/>
    <lineage>
        <taxon>Bacteria</taxon>
        <taxon>Bacillati</taxon>
        <taxon>Actinomycetota</taxon>
        <taxon>Actinomycetes</taxon>
        <taxon>Kitasatosporales</taxon>
        <taxon>Streptomycetaceae</taxon>
        <taxon>Streptomyces</taxon>
    </lineage>
</organism>
<dbReference type="InterPro" id="IPR046335">
    <property type="entry name" value="LacI/GalR-like_sensor"/>
</dbReference>
<keyword evidence="2" id="KW-0238">DNA-binding</keyword>
<dbReference type="PROSITE" id="PS50949">
    <property type="entry name" value="HTH_GNTR"/>
    <property type="match status" value="1"/>
</dbReference>